<reference evidence="2 3" key="1">
    <citation type="journal article" date="2019" name="Int. J. Syst. Evol. Microbiol.">
        <title>The Global Catalogue of Microorganisms (GCM) 10K type strain sequencing project: providing services to taxonomists for standard genome sequencing and annotation.</title>
        <authorList>
            <consortium name="The Broad Institute Genomics Platform"/>
            <consortium name="The Broad Institute Genome Sequencing Center for Infectious Disease"/>
            <person name="Wu L."/>
            <person name="Ma J."/>
        </authorList>
    </citation>
    <scope>NUCLEOTIDE SEQUENCE [LARGE SCALE GENOMIC DNA]</scope>
    <source>
        <strain evidence="2 3">JCM 14559</strain>
    </source>
</reference>
<comment type="caution">
    <text evidence="2">The sequence shown here is derived from an EMBL/GenBank/DDBJ whole genome shotgun (WGS) entry which is preliminary data.</text>
</comment>
<gene>
    <name evidence="2" type="ORF">GCM10009759_03960</name>
</gene>
<organism evidence="2 3">
    <name type="scientific">Kitasatospora saccharophila</name>
    <dbReference type="NCBI Taxonomy" id="407973"/>
    <lineage>
        <taxon>Bacteria</taxon>
        <taxon>Bacillati</taxon>
        <taxon>Actinomycetota</taxon>
        <taxon>Actinomycetes</taxon>
        <taxon>Kitasatosporales</taxon>
        <taxon>Streptomycetaceae</taxon>
        <taxon>Kitasatospora</taxon>
    </lineage>
</organism>
<keyword evidence="3" id="KW-1185">Reference proteome</keyword>
<name>A0ABN2W7B4_9ACTN</name>
<sequence>MRLTFMGKDPNSPDGDSPTIWVDEETKDLVIQGWKADAETEAECRATGRIPDHEAVVRVPARLAQAIREALDVAERDDED</sequence>
<evidence type="ECO:0000313" key="3">
    <source>
        <dbReference type="Proteomes" id="UP001500897"/>
    </source>
</evidence>
<feature type="region of interest" description="Disordered" evidence="1">
    <location>
        <begin position="1"/>
        <end position="20"/>
    </location>
</feature>
<evidence type="ECO:0000313" key="2">
    <source>
        <dbReference type="EMBL" id="GAA2084706.1"/>
    </source>
</evidence>
<dbReference type="Proteomes" id="UP001500897">
    <property type="component" value="Unassembled WGS sequence"/>
</dbReference>
<dbReference type="RefSeq" id="WP_344549913.1">
    <property type="nucleotide sequence ID" value="NZ_BAAANS010000002.1"/>
</dbReference>
<evidence type="ECO:0000256" key="1">
    <source>
        <dbReference type="SAM" id="MobiDB-lite"/>
    </source>
</evidence>
<accession>A0ABN2W7B4</accession>
<protein>
    <submittedName>
        <fullName evidence="2">Uncharacterized protein</fullName>
    </submittedName>
</protein>
<dbReference type="EMBL" id="BAAANS010000002">
    <property type="protein sequence ID" value="GAA2084706.1"/>
    <property type="molecule type" value="Genomic_DNA"/>
</dbReference>
<proteinExistence type="predicted"/>